<dbReference type="EMBL" id="LWDX02057879">
    <property type="protein sequence ID" value="OEL18062.1"/>
    <property type="molecule type" value="Genomic_DNA"/>
</dbReference>
<sequence length="134" mass="15044">MPRGVLVTSDGAEDVAYLVGHIVDGGLPHRRDEFLRVCGVCFPALYDLRVLAEWTAPEGYPPPLAVAGSGAFRAFVALAQDSWFCEVTMAYNGFLYGLGAADNYDLVHYKLSKAKDEERERRLRDYFKYTTKRT</sequence>
<dbReference type="GO" id="GO:0003676">
    <property type="term" value="F:nucleic acid binding"/>
    <property type="evidence" value="ECO:0007669"/>
    <property type="project" value="InterPro"/>
</dbReference>
<dbReference type="OrthoDB" id="690955at2759"/>
<dbReference type="Gene3D" id="3.30.420.10">
    <property type="entry name" value="Ribonuclease H-like superfamily/Ribonuclease H"/>
    <property type="match status" value="1"/>
</dbReference>
<dbReference type="InterPro" id="IPR036397">
    <property type="entry name" value="RNaseH_sf"/>
</dbReference>
<reference evidence="1 2" key="1">
    <citation type="submission" date="2016-09" db="EMBL/GenBank/DDBJ databases">
        <title>The draft genome of Dichanthelium oligosanthes: A C3 panicoid grass species.</title>
        <authorList>
            <person name="Studer A.J."/>
            <person name="Schnable J.C."/>
            <person name="Brutnell T.P."/>
        </authorList>
    </citation>
    <scope>NUCLEOTIDE SEQUENCE [LARGE SCALE GENOMIC DNA]</scope>
    <source>
        <strain evidence="2">cv. Kellogg 1175</strain>
        <tissue evidence="1">Leaf</tissue>
    </source>
</reference>
<dbReference type="AlphaFoldDB" id="A0A1E5UYR5"/>
<dbReference type="Proteomes" id="UP000095767">
    <property type="component" value="Unassembled WGS sequence"/>
</dbReference>
<gene>
    <name evidence="1" type="ORF">BAE44_0020919</name>
</gene>
<dbReference type="STRING" id="888268.A0A1E5UYR5"/>
<protein>
    <submittedName>
        <fullName evidence="1">Uncharacterized protein</fullName>
    </submittedName>
</protein>
<evidence type="ECO:0000313" key="2">
    <source>
        <dbReference type="Proteomes" id="UP000095767"/>
    </source>
</evidence>
<evidence type="ECO:0000313" key="1">
    <source>
        <dbReference type="EMBL" id="OEL18062.1"/>
    </source>
</evidence>
<organism evidence="1 2">
    <name type="scientific">Dichanthelium oligosanthes</name>
    <dbReference type="NCBI Taxonomy" id="888268"/>
    <lineage>
        <taxon>Eukaryota</taxon>
        <taxon>Viridiplantae</taxon>
        <taxon>Streptophyta</taxon>
        <taxon>Embryophyta</taxon>
        <taxon>Tracheophyta</taxon>
        <taxon>Spermatophyta</taxon>
        <taxon>Magnoliopsida</taxon>
        <taxon>Liliopsida</taxon>
        <taxon>Poales</taxon>
        <taxon>Poaceae</taxon>
        <taxon>PACMAD clade</taxon>
        <taxon>Panicoideae</taxon>
        <taxon>Panicodae</taxon>
        <taxon>Paniceae</taxon>
        <taxon>Dichantheliinae</taxon>
        <taxon>Dichanthelium</taxon>
    </lineage>
</organism>
<comment type="caution">
    <text evidence="1">The sequence shown here is derived from an EMBL/GenBank/DDBJ whole genome shotgun (WGS) entry which is preliminary data.</text>
</comment>
<accession>A0A1E5UYR5</accession>
<dbReference type="InterPro" id="IPR012337">
    <property type="entry name" value="RNaseH-like_sf"/>
</dbReference>
<keyword evidence="2" id="KW-1185">Reference proteome</keyword>
<dbReference type="SUPFAM" id="SSF53098">
    <property type="entry name" value="Ribonuclease H-like"/>
    <property type="match status" value="1"/>
</dbReference>
<name>A0A1E5UYR5_9POAL</name>
<proteinExistence type="predicted"/>